<dbReference type="CDD" id="cd03672">
    <property type="entry name" value="NUDIX_Dcp2p_Nudt20"/>
    <property type="match status" value="1"/>
</dbReference>
<dbReference type="GeneTree" id="ENSGT00390000018878"/>
<dbReference type="GO" id="GO:0004534">
    <property type="term" value="F:5'-3' RNA exonuclease activity"/>
    <property type="evidence" value="ECO:0007669"/>
    <property type="project" value="Ensembl"/>
</dbReference>
<comment type="catalytic activity">
    <reaction evidence="14">
        <text>a 5'-end (N(7)-methyl 5'-triphosphoguanosine)-ribonucleoside in mRNA + H2O = N(7)-methyl-GDP + a 5'-end phospho-ribonucleoside in mRNA + 2 H(+)</text>
        <dbReference type="Rhea" id="RHEA:67484"/>
        <dbReference type="Rhea" id="RHEA-COMP:15692"/>
        <dbReference type="Rhea" id="RHEA-COMP:17167"/>
        <dbReference type="ChEBI" id="CHEBI:15377"/>
        <dbReference type="ChEBI" id="CHEBI:15378"/>
        <dbReference type="ChEBI" id="CHEBI:63714"/>
        <dbReference type="ChEBI" id="CHEBI:138282"/>
        <dbReference type="ChEBI" id="CHEBI:156461"/>
        <dbReference type="EC" id="3.6.1.62"/>
    </reaction>
    <physiologicalReaction direction="left-to-right" evidence="14">
        <dbReference type="Rhea" id="RHEA:67485"/>
    </physiologicalReaction>
</comment>
<feature type="region of interest" description="Disordered" evidence="18">
    <location>
        <begin position="318"/>
        <end position="345"/>
    </location>
</feature>
<protein>
    <recommendedName>
        <fullName evidence="16">m7GpppN-mRNA hydrolase</fullName>
        <ecNumber evidence="13">3.6.1.62</ecNumber>
    </recommendedName>
    <alternativeName>
        <fullName evidence="17">mRNA-decapping enzyme 2</fullName>
    </alternativeName>
</protein>
<evidence type="ECO:0000256" key="9">
    <source>
        <dbReference type="ARBA" id="ARBA00022801"/>
    </source>
</evidence>
<dbReference type="GO" id="GO:0071044">
    <property type="term" value="P:histone mRNA catabolic process"/>
    <property type="evidence" value="ECO:0007669"/>
    <property type="project" value="Ensembl"/>
</dbReference>
<dbReference type="FunFam" id="3.90.79.10:FF:000003">
    <property type="entry name" value="M7GpppN-mRNA hydrolase isoform 2"/>
    <property type="match status" value="1"/>
</dbReference>
<evidence type="ECO:0000256" key="18">
    <source>
        <dbReference type="SAM" id="MobiDB-lite"/>
    </source>
</evidence>
<dbReference type="GO" id="GO:0000932">
    <property type="term" value="C:P-body"/>
    <property type="evidence" value="ECO:0007669"/>
    <property type="project" value="UniProtKB-SubCell"/>
</dbReference>
<dbReference type="Pfam" id="PF00293">
    <property type="entry name" value="NUDIX"/>
    <property type="match status" value="1"/>
</dbReference>
<evidence type="ECO:0000256" key="6">
    <source>
        <dbReference type="ARBA" id="ARBA00022490"/>
    </source>
</evidence>
<dbReference type="FunFam" id="1.10.10.1050:FF:000001">
    <property type="entry name" value="M7GpppN-mRNA hydrolase isoform 2"/>
    <property type="match status" value="1"/>
</dbReference>
<dbReference type="Pfam" id="PF05026">
    <property type="entry name" value="DCP2"/>
    <property type="match status" value="1"/>
</dbReference>
<keyword evidence="7" id="KW-0597">Phosphoprotein</keyword>
<evidence type="ECO:0000256" key="17">
    <source>
        <dbReference type="ARBA" id="ARBA00078183"/>
    </source>
</evidence>
<dbReference type="Gene3D" id="3.90.79.10">
    <property type="entry name" value="Nucleoside Triphosphate Pyrophosphohydrolase"/>
    <property type="match status" value="1"/>
</dbReference>
<feature type="compositionally biased region" description="Polar residues" evidence="18">
    <location>
        <begin position="290"/>
        <end position="303"/>
    </location>
</feature>
<dbReference type="PROSITE" id="PS00893">
    <property type="entry name" value="NUDIX_BOX"/>
    <property type="match status" value="1"/>
</dbReference>
<dbReference type="InterPro" id="IPR036189">
    <property type="entry name" value="DCP2_BoxA_sf"/>
</dbReference>
<evidence type="ECO:0000256" key="1">
    <source>
        <dbReference type="ARBA" id="ARBA00001936"/>
    </source>
</evidence>
<proteinExistence type="inferred from homology"/>
<comment type="subcellular location">
    <subcellularLocation>
        <location evidence="4">Cytoplasm</location>
        <location evidence="4">P-body</location>
    </subcellularLocation>
    <subcellularLocation>
        <location evidence="3">Nucleus</location>
    </subcellularLocation>
</comment>
<comment type="function">
    <text evidence="15">Decapping metalloenzyme that catalyzes the cleavage of the cap structure on mRNAs. Removes the 7-methyl guanine cap structure from mRNA molecules, yielding a 5'-phosphorylated mRNA fragment and 7m-GDP. Necessary for the degradation of mRNAs, both in normal mRNA turnover and in nonsense-mediated mRNA decay. Plays a role in replication-dependent histone mRNA degradation. Has higher activity towards mRNAs that lack a poly(A) tail. Has no activity towards a cap structure lacking an RNA moiety. The presence of a N(6)-methyladenosine methylation at the second transcribed position of mRNAs (N(6),2'-O-dimethyladenosine cap; m6A(m)) provides resistance to DCP2-mediated decapping. Blocks autophagy in nutrient-rich conditions by repressing the expression of ATG-related genes through degradation of their transcripts.</text>
</comment>
<comment type="cofactor">
    <cofactor evidence="1">
        <name>Mn(2+)</name>
        <dbReference type="ChEBI" id="CHEBI:29035"/>
    </cofactor>
</comment>
<feature type="compositionally biased region" description="Low complexity" evidence="18">
    <location>
        <begin position="249"/>
        <end position="258"/>
    </location>
</feature>
<dbReference type="PANTHER" id="PTHR23114">
    <property type="entry name" value="M7GPPPN-MRNA HYDROLASE"/>
    <property type="match status" value="1"/>
</dbReference>
<dbReference type="CTD" id="167227"/>
<evidence type="ECO:0000256" key="13">
    <source>
        <dbReference type="ARBA" id="ARBA00026102"/>
    </source>
</evidence>
<comment type="similarity">
    <text evidence="5">Belongs to the Nudix hydrolase family. DCP2 subfamily.</text>
</comment>
<dbReference type="InterPro" id="IPR020084">
    <property type="entry name" value="NUDIX_hydrolase_CS"/>
</dbReference>
<dbReference type="GO" id="GO:1904872">
    <property type="term" value="P:regulation of telomerase RNA localization to Cajal body"/>
    <property type="evidence" value="ECO:0007669"/>
    <property type="project" value="Ensembl"/>
</dbReference>
<evidence type="ECO:0000256" key="3">
    <source>
        <dbReference type="ARBA" id="ARBA00004123"/>
    </source>
</evidence>
<keyword evidence="6" id="KW-0963">Cytoplasm</keyword>
<evidence type="ECO:0000256" key="11">
    <source>
        <dbReference type="ARBA" id="ARBA00023211"/>
    </source>
</evidence>
<dbReference type="GO" id="GO:0000184">
    <property type="term" value="P:nuclear-transcribed mRNA catabolic process, nonsense-mediated decay"/>
    <property type="evidence" value="ECO:0007669"/>
    <property type="project" value="InterPro"/>
</dbReference>
<dbReference type="RefSeq" id="XP_024075519.1">
    <property type="nucleotide sequence ID" value="XM_024219751.2"/>
</dbReference>
<keyword evidence="10" id="KW-0694">RNA-binding</keyword>
<dbReference type="SUPFAM" id="SSF55811">
    <property type="entry name" value="Nudix"/>
    <property type="match status" value="1"/>
</dbReference>
<accession>A0A674KGP1</accession>
<evidence type="ECO:0000256" key="10">
    <source>
        <dbReference type="ARBA" id="ARBA00022884"/>
    </source>
</evidence>
<dbReference type="GO" id="GO:0005654">
    <property type="term" value="C:nucleoplasm"/>
    <property type="evidence" value="ECO:0007669"/>
    <property type="project" value="Ensembl"/>
</dbReference>
<organism evidence="20 21">
    <name type="scientific">Terrapene triunguis</name>
    <name type="common">Three-toed box turtle</name>
    <dbReference type="NCBI Taxonomy" id="2587831"/>
    <lineage>
        <taxon>Eukaryota</taxon>
        <taxon>Metazoa</taxon>
        <taxon>Chordata</taxon>
        <taxon>Craniata</taxon>
        <taxon>Vertebrata</taxon>
        <taxon>Euteleostomi</taxon>
        <taxon>Archelosauria</taxon>
        <taxon>Testudinata</taxon>
        <taxon>Testudines</taxon>
        <taxon>Cryptodira</taxon>
        <taxon>Durocryptodira</taxon>
        <taxon>Testudinoidea</taxon>
        <taxon>Emydidae</taxon>
        <taxon>Terrapene</taxon>
    </lineage>
</organism>
<feature type="compositionally biased region" description="Polar residues" evidence="18">
    <location>
        <begin position="335"/>
        <end position="345"/>
    </location>
</feature>
<keyword evidence="21" id="KW-1185">Reference proteome</keyword>
<dbReference type="InterPro" id="IPR044099">
    <property type="entry name" value="Dcp2_NUDIX"/>
</dbReference>
<evidence type="ECO:0000256" key="4">
    <source>
        <dbReference type="ARBA" id="ARBA00004201"/>
    </source>
</evidence>
<evidence type="ECO:0000313" key="21">
    <source>
        <dbReference type="Proteomes" id="UP000472274"/>
    </source>
</evidence>
<reference evidence="20" key="1">
    <citation type="submission" date="2025-08" db="UniProtKB">
        <authorList>
            <consortium name="Ensembl"/>
        </authorList>
    </citation>
    <scope>IDENTIFICATION</scope>
</reference>
<evidence type="ECO:0000313" key="20">
    <source>
        <dbReference type="Ensembl" id="ENSTMTP00000030634.1"/>
    </source>
</evidence>
<evidence type="ECO:0000256" key="14">
    <source>
        <dbReference type="ARBA" id="ARBA00047661"/>
    </source>
</evidence>
<evidence type="ECO:0000256" key="16">
    <source>
        <dbReference type="ARBA" id="ARBA00068566"/>
    </source>
</evidence>
<evidence type="ECO:0000256" key="7">
    <source>
        <dbReference type="ARBA" id="ARBA00022553"/>
    </source>
</evidence>
<dbReference type="AlphaFoldDB" id="A0A674KGP1"/>
<dbReference type="PROSITE" id="PS51462">
    <property type="entry name" value="NUDIX"/>
    <property type="match status" value="1"/>
</dbReference>
<dbReference type="GO" id="GO:0140933">
    <property type="term" value="F:5'-(N(7)-methylguanosine 5'-triphospho)-[mRNA] hydrolase activity"/>
    <property type="evidence" value="ECO:0007669"/>
    <property type="project" value="UniProtKB-EC"/>
</dbReference>
<dbReference type="PANTHER" id="PTHR23114:SF17">
    <property type="entry name" value="M7GPPPN-MRNA HYDROLASE"/>
    <property type="match status" value="1"/>
</dbReference>
<evidence type="ECO:0000256" key="5">
    <source>
        <dbReference type="ARBA" id="ARBA00005279"/>
    </source>
</evidence>
<keyword evidence="12" id="KW-0539">Nucleus</keyword>
<dbReference type="InParanoid" id="A0A674KGP1"/>
<keyword evidence="8" id="KW-0479">Metal-binding</keyword>
<dbReference type="Proteomes" id="UP000472274">
    <property type="component" value="Unplaced"/>
</dbReference>
<dbReference type="GO" id="GO:0000290">
    <property type="term" value="P:deadenylation-dependent decapping of nuclear-transcribed mRNA"/>
    <property type="evidence" value="ECO:0007669"/>
    <property type="project" value="InterPro"/>
</dbReference>
<evidence type="ECO:0000256" key="8">
    <source>
        <dbReference type="ARBA" id="ARBA00022723"/>
    </source>
</evidence>
<comment type="cofactor">
    <cofactor evidence="2">
        <name>Mg(2+)</name>
        <dbReference type="ChEBI" id="CHEBI:18420"/>
    </cofactor>
</comment>
<evidence type="ECO:0000256" key="12">
    <source>
        <dbReference type="ARBA" id="ARBA00023242"/>
    </source>
</evidence>
<dbReference type="GO" id="GO:0070034">
    <property type="term" value="F:telomerase RNA binding"/>
    <property type="evidence" value="ECO:0007669"/>
    <property type="project" value="Ensembl"/>
</dbReference>
<dbReference type="SUPFAM" id="SSF140586">
    <property type="entry name" value="Dcp2 domain-like"/>
    <property type="match status" value="1"/>
</dbReference>
<dbReference type="InterPro" id="IPR007722">
    <property type="entry name" value="DCP2_BoxA"/>
</dbReference>
<evidence type="ECO:0000259" key="19">
    <source>
        <dbReference type="PROSITE" id="PS51462"/>
    </source>
</evidence>
<dbReference type="GO" id="GO:0016442">
    <property type="term" value="C:RISC complex"/>
    <property type="evidence" value="ECO:0007669"/>
    <property type="project" value="Ensembl"/>
</dbReference>
<gene>
    <name evidence="20" type="primary">DCP2</name>
</gene>
<dbReference type="InterPro" id="IPR000086">
    <property type="entry name" value="NUDIX_hydrolase_dom"/>
</dbReference>
<reference evidence="20" key="2">
    <citation type="submission" date="2025-09" db="UniProtKB">
        <authorList>
            <consortium name="Ensembl"/>
        </authorList>
    </citation>
    <scope>IDENTIFICATION</scope>
</reference>
<feature type="region of interest" description="Disordered" evidence="18">
    <location>
        <begin position="244"/>
        <end position="303"/>
    </location>
</feature>
<dbReference type="InterPro" id="IPR015797">
    <property type="entry name" value="NUDIX_hydrolase-like_dom_sf"/>
</dbReference>
<dbReference type="SMR" id="A0A674KGP1"/>
<keyword evidence="9" id="KW-0378">Hydrolase</keyword>
<evidence type="ECO:0000256" key="15">
    <source>
        <dbReference type="ARBA" id="ARBA00060003"/>
    </source>
</evidence>
<dbReference type="GO" id="GO:0030145">
    <property type="term" value="F:manganese ion binding"/>
    <property type="evidence" value="ECO:0007669"/>
    <property type="project" value="InterPro"/>
</dbReference>
<feature type="domain" description="Nudix hydrolase" evidence="19">
    <location>
        <begin position="95"/>
        <end position="226"/>
    </location>
</feature>
<dbReference type="GO" id="GO:0032211">
    <property type="term" value="P:negative regulation of telomere maintenance via telomerase"/>
    <property type="evidence" value="ECO:0007669"/>
    <property type="project" value="Ensembl"/>
</dbReference>
<dbReference type="GeneID" id="112120612"/>
<keyword evidence="11" id="KW-0464">Manganese</keyword>
<sequence length="418" mass="48486">METKRVEIPSSVLDDLCSRFILHIPSEERDNAIRVCFQIELAHWFYLDFYMQNTPGLPQCGIRDFAKAVFSHCPFLLPQGEDVQRVLDEWKEYKMGVPTYGAIILDETLENVLLVQGYLAKSGWGFPKGKVNKEEAPHDCAAREVFEETGFDIKDYICKDDYIELRINDQLARLYIIPGVPKDTKFNPKTRREIRNIEWFSIDKLPCHRNDMTPKSKLGLAPNKFFMAIPFIRPLRDWLSRRYGDSSDSDNGFSSTGSTPSKLNMEKTRSKLRYSQQVFTDGSPGDQWTKYRQPQQQKPYNNHSEMSEALKIKNMRGNGRKQYQDTSNQKKRTNGVHSQPTKQNHTLKCEKKLNPRRLQDNFETDAAAYDVCFSIEDLLEHTEAHSVACNGHYKITFSSRAFLSFKFDHDAIMKSFDL</sequence>
<dbReference type="SMART" id="SM01125">
    <property type="entry name" value="DCP2"/>
    <property type="match status" value="1"/>
</dbReference>
<name>A0A674KGP1_9SAUR</name>
<dbReference type="GO" id="GO:0030054">
    <property type="term" value="C:cell junction"/>
    <property type="evidence" value="ECO:0007669"/>
    <property type="project" value="Ensembl"/>
</dbReference>
<dbReference type="Ensembl" id="ENSTMTT00000031754.1">
    <property type="protein sequence ID" value="ENSTMTP00000030634.1"/>
    <property type="gene ID" value="ENSTMTG00000022097.1"/>
</dbReference>
<dbReference type="Gene3D" id="1.10.10.1050">
    <property type="entry name" value="Dcp2, box A domain"/>
    <property type="match status" value="1"/>
</dbReference>
<dbReference type="EC" id="3.6.1.62" evidence="13"/>
<evidence type="ECO:0000256" key="2">
    <source>
        <dbReference type="ARBA" id="ARBA00001946"/>
    </source>
</evidence>